<dbReference type="AlphaFoldDB" id="A0A5B0SNJ9"/>
<sequence>MFDKKVKTALPITNPLRRLKVRYVIKLH</sequence>
<feature type="non-terminal residue" evidence="1">
    <location>
        <position position="28"/>
    </location>
</feature>
<name>A0A5B0SNJ9_9ENTR</name>
<organism evidence="1 2">
    <name type="scientific">Citrobacter portucalensis</name>
    <dbReference type="NCBI Taxonomy" id="1639133"/>
    <lineage>
        <taxon>Bacteria</taxon>
        <taxon>Pseudomonadati</taxon>
        <taxon>Pseudomonadota</taxon>
        <taxon>Gammaproteobacteria</taxon>
        <taxon>Enterobacterales</taxon>
        <taxon>Enterobacteriaceae</taxon>
        <taxon>Citrobacter</taxon>
        <taxon>Citrobacter freundii complex</taxon>
    </lineage>
</organism>
<reference evidence="1 2" key="1">
    <citation type="submission" date="2019-08" db="EMBL/GenBank/DDBJ databases">
        <title>Draft genome sequence of Citrobacter portucalensis strain isolated from green turtle.</title>
        <authorList>
            <person name="Fernandes M.R."/>
            <person name="Sellera F.P."/>
            <person name="Goldeberg D.W."/>
            <person name="Costa D.C."/>
            <person name="Lincopan N."/>
        </authorList>
    </citation>
    <scope>NUCLEOTIDE SEQUENCE [LARGE SCALE GENOMIC DNA]</scope>
    <source>
        <strain evidence="1 2">TV06</strain>
    </source>
</reference>
<accession>A0A5B0SNJ9</accession>
<comment type="caution">
    <text evidence="1">The sequence shown here is derived from an EMBL/GenBank/DDBJ whole genome shotgun (WGS) entry which is preliminary data.</text>
</comment>
<gene>
    <name evidence="1" type="ORF">D3H66_26715</name>
</gene>
<protein>
    <submittedName>
        <fullName evidence="1">Type I toxin-antitoxin system SymE family toxin</fullName>
    </submittedName>
</protein>
<proteinExistence type="predicted"/>
<dbReference type="Proteomes" id="UP000323297">
    <property type="component" value="Unassembled WGS sequence"/>
</dbReference>
<evidence type="ECO:0000313" key="1">
    <source>
        <dbReference type="EMBL" id="KAA1139480.1"/>
    </source>
</evidence>
<evidence type="ECO:0000313" key="2">
    <source>
        <dbReference type="Proteomes" id="UP000323297"/>
    </source>
</evidence>
<dbReference type="EMBL" id="VTZD01000230">
    <property type="protein sequence ID" value="KAA1139480.1"/>
    <property type="molecule type" value="Genomic_DNA"/>
</dbReference>